<reference evidence="1 2" key="1">
    <citation type="submission" date="2017-10" db="EMBL/GenBank/DDBJ databases">
        <title>Bacillus sp. nov., a halophilic bacterium isolated from a Keqin Lake.</title>
        <authorList>
            <person name="Wang H."/>
        </authorList>
    </citation>
    <scope>NUCLEOTIDE SEQUENCE [LARGE SCALE GENOMIC DNA]</scope>
    <source>
        <strain evidence="1 2">KCTC 13187</strain>
    </source>
</reference>
<keyword evidence="2" id="KW-1185">Reference proteome</keyword>
<dbReference type="PANTHER" id="PTHR40051">
    <property type="entry name" value="IG HYPOTHETICAL 15966"/>
    <property type="match status" value="1"/>
</dbReference>
<dbReference type="EMBL" id="PDOE01000010">
    <property type="protein sequence ID" value="RKL65965.1"/>
    <property type="molecule type" value="Genomic_DNA"/>
</dbReference>
<protein>
    <recommendedName>
        <fullName evidence="3">YolD-like family protein</fullName>
    </recommendedName>
</protein>
<dbReference type="RefSeq" id="WP_110934959.1">
    <property type="nucleotide sequence ID" value="NZ_KZ614146.1"/>
</dbReference>
<organism evidence="1 2">
    <name type="scientific">Salipaludibacillus neizhouensis</name>
    <dbReference type="NCBI Taxonomy" id="885475"/>
    <lineage>
        <taxon>Bacteria</taxon>
        <taxon>Bacillati</taxon>
        <taxon>Bacillota</taxon>
        <taxon>Bacilli</taxon>
        <taxon>Bacillales</taxon>
        <taxon>Bacillaceae</taxon>
    </lineage>
</organism>
<evidence type="ECO:0000313" key="2">
    <source>
        <dbReference type="Proteomes" id="UP000281498"/>
    </source>
</evidence>
<gene>
    <name evidence="1" type="ORF">CR203_18000</name>
</gene>
<evidence type="ECO:0000313" key="1">
    <source>
        <dbReference type="EMBL" id="RKL65965.1"/>
    </source>
</evidence>
<dbReference type="InterPro" id="IPR014962">
    <property type="entry name" value="YolD"/>
</dbReference>
<dbReference type="PANTHER" id="PTHR40051:SF1">
    <property type="entry name" value="YOLD-LIKE FAMILY PROTEIN"/>
    <property type="match status" value="1"/>
</dbReference>
<accession>A0A3A9KEM3</accession>
<dbReference type="AlphaFoldDB" id="A0A3A9KEM3"/>
<dbReference type="Pfam" id="PF08863">
    <property type="entry name" value="YolD"/>
    <property type="match status" value="1"/>
</dbReference>
<proteinExistence type="predicted"/>
<evidence type="ECO:0008006" key="3">
    <source>
        <dbReference type="Google" id="ProtNLM"/>
    </source>
</evidence>
<dbReference type="Proteomes" id="UP000281498">
    <property type="component" value="Unassembled WGS sequence"/>
</dbReference>
<dbReference type="OrthoDB" id="2376882at2"/>
<sequence length="109" mass="12950">MSDYIKRGNLMWEGSRMMLPEHIQALRNRNREVTKDPKPNLNDYELTELGFVAMESLNYTIDVRIIYWNNGYDTEISGVIDHIDHQLHQLKISGEWIKINDLKSMERIE</sequence>
<comment type="caution">
    <text evidence="1">The sequence shown here is derived from an EMBL/GenBank/DDBJ whole genome shotgun (WGS) entry which is preliminary data.</text>
</comment>
<name>A0A3A9KEM3_9BACI</name>